<proteinExistence type="predicted"/>
<dbReference type="GeneID" id="5726141"/>
<accession>A0A2K3D217</accession>
<dbReference type="KEGG" id="cre:CHLRE_12g495952v5"/>
<dbReference type="InParanoid" id="A0A2K3D217"/>
<dbReference type="EMBL" id="CM008973">
    <property type="protein sequence ID" value="PNW74574.1"/>
    <property type="molecule type" value="Genomic_DNA"/>
</dbReference>
<dbReference type="Proteomes" id="UP000006906">
    <property type="component" value="Chromosome 12"/>
</dbReference>
<dbReference type="AlphaFoldDB" id="A0A2K3D217"/>
<organism evidence="1 2">
    <name type="scientific">Chlamydomonas reinhardtii</name>
    <name type="common">Chlamydomonas smithii</name>
    <dbReference type="NCBI Taxonomy" id="3055"/>
    <lineage>
        <taxon>Eukaryota</taxon>
        <taxon>Viridiplantae</taxon>
        <taxon>Chlorophyta</taxon>
        <taxon>core chlorophytes</taxon>
        <taxon>Chlorophyceae</taxon>
        <taxon>CS clade</taxon>
        <taxon>Chlamydomonadales</taxon>
        <taxon>Chlamydomonadaceae</taxon>
        <taxon>Chlamydomonas</taxon>
    </lineage>
</organism>
<sequence length="73" mass="7381">MAAAAQELAAAAAAQGLATAAAAQGRATPGRRCRNWRRRRALAAAQALGPAVATCMCIAQGAAQATLRRCSKM</sequence>
<name>A0A2K3D217_CHLRE</name>
<evidence type="ECO:0000313" key="2">
    <source>
        <dbReference type="Proteomes" id="UP000006906"/>
    </source>
</evidence>
<keyword evidence="2" id="KW-1185">Reference proteome</keyword>
<dbReference type="RefSeq" id="XP_042917999.1">
    <property type="nucleotide sequence ID" value="XM_043068000.1"/>
</dbReference>
<protein>
    <submittedName>
        <fullName evidence="1">Uncharacterized protein</fullName>
    </submittedName>
</protein>
<dbReference type="Gramene" id="PNW74574">
    <property type="protein sequence ID" value="PNW74574"/>
    <property type="gene ID" value="CHLRE_12g495952v5"/>
</dbReference>
<reference evidence="1 2" key="1">
    <citation type="journal article" date="2007" name="Science">
        <title>The Chlamydomonas genome reveals the evolution of key animal and plant functions.</title>
        <authorList>
            <person name="Merchant S.S."/>
            <person name="Prochnik S.E."/>
            <person name="Vallon O."/>
            <person name="Harris E.H."/>
            <person name="Karpowicz S.J."/>
            <person name="Witman G.B."/>
            <person name="Terry A."/>
            <person name="Salamov A."/>
            <person name="Fritz-Laylin L.K."/>
            <person name="Marechal-Drouard L."/>
            <person name="Marshall W.F."/>
            <person name="Qu L.H."/>
            <person name="Nelson D.R."/>
            <person name="Sanderfoot A.A."/>
            <person name="Spalding M.H."/>
            <person name="Kapitonov V.V."/>
            <person name="Ren Q."/>
            <person name="Ferris P."/>
            <person name="Lindquist E."/>
            <person name="Shapiro H."/>
            <person name="Lucas S.M."/>
            <person name="Grimwood J."/>
            <person name="Schmutz J."/>
            <person name="Cardol P."/>
            <person name="Cerutti H."/>
            <person name="Chanfreau G."/>
            <person name="Chen C.L."/>
            <person name="Cognat V."/>
            <person name="Croft M.T."/>
            <person name="Dent R."/>
            <person name="Dutcher S."/>
            <person name="Fernandez E."/>
            <person name="Fukuzawa H."/>
            <person name="Gonzalez-Ballester D."/>
            <person name="Gonzalez-Halphen D."/>
            <person name="Hallmann A."/>
            <person name="Hanikenne M."/>
            <person name="Hippler M."/>
            <person name="Inwood W."/>
            <person name="Jabbari K."/>
            <person name="Kalanon M."/>
            <person name="Kuras R."/>
            <person name="Lefebvre P.A."/>
            <person name="Lemaire S.D."/>
            <person name="Lobanov A.V."/>
            <person name="Lohr M."/>
            <person name="Manuell A."/>
            <person name="Meier I."/>
            <person name="Mets L."/>
            <person name="Mittag M."/>
            <person name="Mittelmeier T."/>
            <person name="Moroney J.V."/>
            <person name="Moseley J."/>
            <person name="Napoli C."/>
            <person name="Nedelcu A.M."/>
            <person name="Niyogi K."/>
            <person name="Novoselov S.V."/>
            <person name="Paulsen I.T."/>
            <person name="Pazour G."/>
            <person name="Purton S."/>
            <person name="Ral J.P."/>
            <person name="Riano-Pachon D.M."/>
            <person name="Riekhof W."/>
            <person name="Rymarquis L."/>
            <person name="Schroda M."/>
            <person name="Stern D."/>
            <person name="Umen J."/>
            <person name="Willows R."/>
            <person name="Wilson N."/>
            <person name="Zimmer S.L."/>
            <person name="Allmer J."/>
            <person name="Balk J."/>
            <person name="Bisova K."/>
            <person name="Chen C.J."/>
            <person name="Elias M."/>
            <person name="Gendler K."/>
            <person name="Hauser C."/>
            <person name="Lamb M.R."/>
            <person name="Ledford H."/>
            <person name="Long J.C."/>
            <person name="Minagawa J."/>
            <person name="Page M.D."/>
            <person name="Pan J."/>
            <person name="Pootakham W."/>
            <person name="Roje S."/>
            <person name="Rose A."/>
            <person name="Stahlberg E."/>
            <person name="Terauchi A.M."/>
            <person name="Yang P."/>
            <person name="Ball S."/>
            <person name="Bowler C."/>
            <person name="Dieckmann C.L."/>
            <person name="Gladyshev V.N."/>
            <person name="Green P."/>
            <person name="Jorgensen R."/>
            <person name="Mayfield S."/>
            <person name="Mueller-Roeber B."/>
            <person name="Rajamani S."/>
            <person name="Sayre R.T."/>
            <person name="Brokstein P."/>
            <person name="Dubchak I."/>
            <person name="Goodstein D."/>
            <person name="Hornick L."/>
            <person name="Huang Y.W."/>
            <person name="Jhaveri J."/>
            <person name="Luo Y."/>
            <person name="Martinez D."/>
            <person name="Ngau W.C."/>
            <person name="Otillar B."/>
            <person name="Poliakov A."/>
            <person name="Porter A."/>
            <person name="Szajkowski L."/>
            <person name="Werner G."/>
            <person name="Zhou K."/>
            <person name="Grigoriev I.V."/>
            <person name="Rokhsar D.S."/>
            <person name="Grossman A.R."/>
        </authorList>
    </citation>
    <scope>NUCLEOTIDE SEQUENCE [LARGE SCALE GENOMIC DNA]</scope>
    <source>
        <strain evidence="2">CC-503</strain>
    </source>
</reference>
<gene>
    <name evidence="1" type="ORF">CHLRE_12g495952v5</name>
</gene>
<evidence type="ECO:0000313" key="1">
    <source>
        <dbReference type="EMBL" id="PNW74574.1"/>
    </source>
</evidence>